<evidence type="ECO:0000256" key="3">
    <source>
        <dbReference type="ARBA" id="ARBA00022676"/>
    </source>
</evidence>
<keyword evidence="5" id="KW-0479">Metal-binding</keyword>
<organism evidence="9 10">
    <name type="scientific">Rousettus aegyptiacus</name>
    <name type="common">Egyptian fruit bat</name>
    <name type="synonym">Pteropus aegyptiacus</name>
    <dbReference type="NCBI Taxonomy" id="9407"/>
    <lineage>
        <taxon>Eukaryota</taxon>
        <taxon>Metazoa</taxon>
        <taxon>Chordata</taxon>
        <taxon>Craniata</taxon>
        <taxon>Vertebrata</taxon>
        <taxon>Euteleostomi</taxon>
        <taxon>Mammalia</taxon>
        <taxon>Eutheria</taxon>
        <taxon>Laurasiatheria</taxon>
        <taxon>Chiroptera</taxon>
        <taxon>Yinpterochiroptera</taxon>
        <taxon>Pteropodoidea</taxon>
        <taxon>Pteropodidae</taxon>
        <taxon>Rousettinae</taxon>
        <taxon>Rousettus</taxon>
    </lineage>
</organism>
<evidence type="ECO:0000313" key="10">
    <source>
        <dbReference type="Proteomes" id="UP000593571"/>
    </source>
</evidence>
<keyword evidence="10" id="KW-1185">Reference proteome</keyword>
<evidence type="ECO:0000256" key="6">
    <source>
        <dbReference type="ARBA" id="ARBA00023157"/>
    </source>
</evidence>
<sequence length="272" mass="31106">MPNRGGDGLVPGDDRFKPVVPWPHVEGVEVDLESIRRKNKAKNEQERHAGGENQKDIMQRQYLTFKPQTFTYRDPVLRPGILGNFEPKEPEPHGVVGGPGEKAKPLVLGPEFKHAVQASIKEFGFNMVASDMISLDRSVNDLRQEECKYWHYDENLLTSSVVIVFHNEGWSTLMRTVHSVIKRTPRKYLAEIVLIDDFSNKEHLKEKLDDYIKLWNGLVKVFRNERREGLIQARSIGAQKAKLGQVLIYLDAHCEVAVNWYAPLVAPISKDR</sequence>
<evidence type="ECO:0000256" key="4">
    <source>
        <dbReference type="ARBA" id="ARBA00022679"/>
    </source>
</evidence>
<dbReference type="PANTHER" id="PTHR11675">
    <property type="entry name" value="N-ACETYLGALACTOSAMINYLTRANSFERASE"/>
    <property type="match status" value="1"/>
</dbReference>
<evidence type="ECO:0000256" key="7">
    <source>
        <dbReference type="ARBA" id="ARBA00023211"/>
    </source>
</evidence>
<comment type="pathway">
    <text evidence="2">Protein modification; protein glycosylation.</text>
</comment>
<evidence type="ECO:0000259" key="8">
    <source>
        <dbReference type="Pfam" id="PF00535"/>
    </source>
</evidence>
<proteinExistence type="predicted"/>
<dbReference type="PANTHER" id="PTHR11675:SF68">
    <property type="entry name" value="N-ACETYLGALACTOSAMINYLTRANSFERASE 7"/>
    <property type="match status" value="1"/>
</dbReference>
<feature type="domain" description="Glycosyltransferase 2-like" evidence="8">
    <location>
        <begin position="160"/>
        <end position="271"/>
    </location>
</feature>
<dbReference type="SUPFAM" id="SSF53448">
    <property type="entry name" value="Nucleotide-diphospho-sugar transferases"/>
    <property type="match status" value="1"/>
</dbReference>
<dbReference type="GO" id="GO:0004653">
    <property type="term" value="F:polypeptide N-acetylgalactosaminyltransferase activity"/>
    <property type="evidence" value="ECO:0007669"/>
    <property type="project" value="TreeGrafter"/>
</dbReference>
<dbReference type="GO" id="GO:0006493">
    <property type="term" value="P:protein O-linked glycosylation"/>
    <property type="evidence" value="ECO:0007669"/>
    <property type="project" value="TreeGrafter"/>
</dbReference>
<dbReference type="Gene3D" id="3.90.550.10">
    <property type="entry name" value="Spore Coat Polysaccharide Biosynthesis Protein SpsA, Chain A"/>
    <property type="match status" value="1"/>
</dbReference>
<reference evidence="9 10" key="1">
    <citation type="journal article" date="2020" name="Nature">
        <title>Six reference-quality genomes reveal evolution of bat adaptations.</title>
        <authorList>
            <person name="Jebb D."/>
            <person name="Huang Z."/>
            <person name="Pippel M."/>
            <person name="Hughes G.M."/>
            <person name="Lavrichenko K."/>
            <person name="Devanna P."/>
            <person name="Winkler S."/>
            <person name="Jermiin L.S."/>
            <person name="Skirmuntt E.C."/>
            <person name="Katzourakis A."/>
            <person name="Burkitt-Gray L."/>
            <person name="Ray D.A."/>
            <person name="Sullivan K.A.M."/>
            <person name="Roscito J.G."/>
            <person name="Kirilenko B.M."/>
            <person name="Davalos L.M."/>
            <person name="Corthals A.P."/>
            <person name="Power M.L."/>
            <person name="Jones G."/>
            <person name="Ransome R.D."/>
            <person name="Dechmann D.K.N."/>
            <person name="Locatelli A.G."/>
            <person name="Puechmaille S.J."/>
            <person name="Fedrigo O."/>
            <person name="Jarvis E.D."/>
            <person name="Hiller M."/>
            <person name="Vernes S.C."/>
            <person name="Myers E.W."/>
            <person name="Teeling E.C."/>
        </authorList>
    </citation>
    <scope>NUCLEOTIDE SEQUENCE [LARGE SCALE GENOMIC DNA]</scope>
    <source>
        <strain evidence="9">MRouAeg1</strain>
        <tissue evidence="9">Muscle</tissue>
    </source>
</reference>
<name>A0A7J8BRI3_ROUAE</name>
<dbReference type="AlphaFoldDB" id="A0A7J8BRI3"/>
<accession>A0A7J8BRI3</accession>
<evidence type="ECO:0000313" key="9">
    <source>
        <dbReference type="EMBL" id="KAF6401061.1"/>
    </source>
</evidence>
<dbReference type="InterPro" id="IPR029044">
    <property type="entry name" value="Nucleotide-diphossugar_trans"/>
</dbReference>
<keyword evidence="3" id="KW-0328">Glycosyltransferase</keyword>
<dbReference type="Pfam" id="PF00535">
    <property type="entry name" value="Glycos_transf_2"/>
    <property type="match status" value="1"/>
</dbReference>
<dbReference type="GO" id="GO:0046872">
    <property type="term" value="F:metal ion binding"/>
    <property type="evidence" value="ECO:0007669"/>
    <property type="project" value="UniProtKB-KW"/>
</dbReference>
<evidence type="ECO:0000256" key="5">
    <source>
        <dbReference type="ARBA" id="ARBA00022723"/>
    </source>
</evidence>
<keyword evidence="7" id="KW-0464">Manganese</keyword>
<dbReference type="EMBL" id="JACASE010000016">
    <property type="protein sequence ID" value="KAF6401061.1"/>
    <property type="molecule type" value="Genomic_DNA"/>
</dbReference>
<evidence type="ECO:0000256" key="2">
    <source>
        <dbReference type="ARBA" id="ARBA00004922"/>
    </source>
</evidence>
<protein>
    <submittedName>
        <fullName evidence="9">Polypeptide N-acetylgalactosaminyltransferase 7</fullName>
    </submittedName>
</protein>
<dbReference type="GO" id="GO:0005794">
    <property type="term" value="C:Golgi apparatus"/>
    <property type="evidence" value="ECO:0007669"/>
    <property type="project" value="TreeGrafter"/>
</dbReference>
<keyword evidence="4 9" id="KW-0808">Transferase</keyword>
<gene>
    <name evidence="9" type="ORF">HJG63_005451</name>
</gene>
<comment type="cofactor">
    <cofactor evidence="1">
        <name>Mn(2+)</name>
        <dbReference type="ChEBI" id="CHEBI:29035"/>
    </cofactor>
</comment>
<comment type="caution">
    <text evidence="9">The sequence shown here is derived from an EMBL/GenBank/DDBJ whole genome shotgun (WGS) entry which is preliminary data.</text>
</comment>
<dbReference type="InterPro" id="IPR001173">
    <property type="entry name" value="Glyco_trans_2-like"/>
</dbReference>
<dbReference type="Proteomes" id="UP000593571">
    <property type="component" value="Unassembled WGS sequence"/>
</dbReference>
<keyword evidence="6" id="KW-1015">Disulfide bond</keyword>
<evidence type="ECO:0000256" key="1">
    <source>
        <dbReference type="ARBA" id="ARBA00001936"/>
    </source>
</evidence>